<keyword evidence="2" id="KW-1185">Reference proteome</keyword>
<dbReference type="InParanoid" id="F4WJQ9"/>
<protein>
    <submittedName>
        <fullName evidence="1">Uncharacterized protein</fullName>
    </submittedName>
</protein>
<gene>
    <name evidence="1" type="ORF">G5I_05941</name>
</gene>
<organism evidence="2">
    <name type="scientific">Acromyrmex echinatior</name>
    <name type="common">Panamanian leafcutter ant</name>
    <name type="synonym">Acromyrmex octospinosus echinatior</name>
    <dbReference type="NCBI Taxonomy" id="103372"/>
    <lineage>
        <taxon>Eukaryota</taxon>
        <taxon>Metazoa</taxon>
        <taxon>Ecdysozoa</taxon>
        <taxon>Arthropoda</taxon>
        <taxon>Hexapoda</taxon>
        <taxon>Insecta</taxon>
        <taxon>Pterygota</taxon>
        <taxon>Neoptera</taxon>
        <taxon>Endopterygota</taxon>
        <taxon>Hymenoptera</taxon>
        <taxon>Apocrita</taxon>
        <taxon>Aculeata</taxon>
        <taxon>Formicoidea</taxon>
        <taxon>Formicidae</taxon>
        <taxon>Myrmicinae</taxon>
        <taxon>Acromyrmex</taxon>
    </lineage>
</organism>
<evidence type="ECO:0000313" key="1">
    <source>
        <dbReference type="EMBL" id="EGI65551.1"/>
    </source>
</evidence>
<reference evidence="1" key="1">
    <citation type="submission" date="2011-02" db="EMBL/GenBank/DDBJ databases">
        <title>The genome of the leaf-cutting ant Acromyrmex echinatior suggests key adaptations to social evolution and fungus farming.</title>
        <authorList>
            <person name="Nygaard S."/>
            <person name="Zhang G."/>
        </authorList>
    </citation>
    <scope>NUCLEOTIDE SEQUENCE</scope>
</reference>
<dbReference type="EMBL" id="GL888186">
    <property type="protein sequence ID" value="EGI65551.1"/>
    <property type="molecule type" value="Genomic_DNA"/>
</dbReference>
<sequence>MEEKVDRLSGYVPASSPLAVSRFWPFSGAPPVRVTSGCRPKPPFWNRQLGGGIGSGCYDAPRGTYTTLQIVFKDIKVYEYILKWHPRCGSSSNLADFRILITFSSHVRTMNRVVVGAGHGLTVTLEIRHFVIPGGFVRACARREHPPSSASHFPMTIISGCHDRPARAFLLRIPSSFNSPTRHPYWISPRPFLVLLAFPRAHASLCRKRFIIFVIPSIDASIVVYCAEREATYLLILAHLPPFAPNFFFSLAHAIKRPKSRSLIEVWISKFTGNLKVRSTTEFLRRAEISVSIGEIFRCQCIA</sequence>
<dbReference type="AlphaFoldDB" id="F4WJQ9"/>
<evidence type="ECO:0000313" key="2">
    <source>
        <dbReference type="Proteomes" id="UP000007755"/>
    </source>
</evidence>
<dbReference type="Proteomes" id="UP000007755">
    <property type="component" value="Unassembled WGS sequence"/>
</dbReference>
<name>F4WJQ9_ACREC</name>
<proteinExistence type="predicted"/>
<accession>F4WJQ9</accession>